<dbReference type="AlphaFoldDB" id="A0A835WDD4"/>
<evidence type="ECO:0000313" key="3">
    <source>
        <dbReference type="EMBL" id="KAG2445219.1"/>
    </source>
</evidence>
<dbReference type="GO" id="GO:0015031">
    <property type="term" value="P:protein transport"/>
    <property type="evidence" value="ECO:0007669"/>
    <property type="project" value="UniProtKB-KW"/>
</dbReference>
<sequence length="165" mass="18937">MSTAAELLSLQSNIKKDPDGYKDEFLLQYRHYQALLEIFKLKPSKDSREFGEVVMFMAQVSRAYPKTMAGFAGEVASLLDAHHQELDSTLRRTLVGALILMRNRAQVDAMTVLPLFFRLFRCQDKALRQQLFRHIVSDLKAANKKSRNERLNRAVQPEEHGVCVL</sequence>
<keyword evidence="4" id="KW-1185">Reference proteome</keyword>
<feature type="domain" description="SDA1 N-terminal" evidence="2">
    <location>
        <begin position="56"/>
        <end position="156"/>
    </location>
</feature>
<gene>
    <name evidence="3" type="ORF">HYH02_008687</name>
</gene>
<evidence type="ECO:0000259" key="2">
    <source>
        <dbReference type="Pfam" id="PF08158"/>
    </source>
</evidence>
<organism evidence="3 4">
    <name type="scientific">Chlamydomonas schloesseri</name>
    <dbReference type="NCBI Taxonomy" id="2026947"/>
    <lineage>
        <taxon>Eukaryota</taxon>
        <taxon>Viridiplantae</taxon>
        <taxon>Chlorophyta</taxon>
        <taxon>core chlorophytes</taxon>
        <taxon>Chlorophyceae</taxon>
        <taxon>CS clade</taxon>
        <taxon>Chlamydomonadales</taxon>
        <taxon>Chlamydomonadaceae</taxon>
        <taxon>Chlamydomonas</taxon>
    </lineage>
</organism>
<comment type="subcellular location">
    <subcellularLocation>
        <location evidence="1">Nucleus</location>
        <location evidence="1">Nucleolus</location>
    </subcellularLocation>
</comment>
<comment type="similarity">
    <text evidence="1">Belongs to the SDA1 family.</text>
</comment>
<dbReference type="PANTHER" id="PTHR12730:SF0">
    <property type="entry name" value="PROTEIN SDA1 HOMOLOG"/>
    <property type="match status" value="1"/>
</dbReference>
<keyword evidence="1" id="KW-0813">Transport</keyword>
<dbReference type="EMBL" id="JAEHOD010000027">
    <property type="protein sequence ID" value="KAG2445219.1"/>
    <property type="molecule type" value="Genomic_DNA"/>
</dbReference>
<dbReference type="Proteomes" id="UP000613740">
    <property type="component" value="Unassembled WGS sequence"/>
</dbReference>
<dbReference type="InterPro" id="IPR012977">
    <property type="entry name" value="SDA1_N"/>
</dbReference>
<accession>A0A835WDD4</accession>
<comment type="caution">
    <text evidence="3">The sequence shown here is derived from an EMBL/GenBank/DDBJ whole genome shotgun (WGS) entry which is preliminary data.</text>
</comment>
<dbReference type="GO" id="GO:0000055">
    <property type="term" value="P:ribosomal large subunit export from nucleus"/>
    <property type="evidence" value="ECO:0007669"/>
    <property type="project" value="UniProtKB-UniRule"/>
</dbReference>
<dbReference type="InterPro" id="IPR027312">
    <property type="entry name" value="Sda1"/>
</dbReference>
<reference evidence="3" key="1">
    <citation type="journal article" date="2020" name="bioRxiv">
        <title>Comparative genomics of Chlamydomonas.</title>
        <authorList>
            <person name="Craig R.J."/>
            <person name="Hasan A.R."/>
            <person name="Ness R.W."/>
            <person name="Keightley P.D."/>
        </authorList>
    </citation>
    <scope>NUCLEOTIDE SEQUENCE</scope>
    <source>
        <strain evidence="3">CCAP 11/173</strain>
    </source>
</reference>
<dbReference type="PANTHER" id="PTHR12730">
    <property type="entry name" value="HSDA/SDA1-RELATED"/>
    <property type="match status" value="1"/>
</dbReference>
<evidence type="ECO:0000256" key="1">
    <source>
        <dbReference type="RuleBase" id="RU365057"/>
    </source>
</evidence>
<protein>
    <recommendedName>
        <fullName evidence="1">Protein SDA1</fullName>
    </recommendedName>
</protein>
<dbReference type="Pfam" id="PF08158">
    <property type="entry name" value="SDA1_HEAT"/>
    <property type="match status" value="1"/>
</dbReference>
<dbReference type="OrthoDB" id="2196187at2759"/>
<keyword evidence="1" id="KW-0539">Nucleus</keyword>
<keyword evidence="1" id="KW-0653">Protein transport</keyword>
<proteinExistence type="inferred from homology"/>
<keyword evidence="1" id="KW-0690">Ribosome biogenesis</keyword>
<dbReference type="GO" id="GO:0042273">
    <property type="term" value="P:ribosomal large subunit biogenesis"/>
    <property type="evidence" value="ECO:0007669"/>
    <property type="project" value="UniProtKB-UniRule"/>
</dbReference>
<evidence type="ECO:0000313" key="4">
    <source>
        <dbReference type="Proteomes" id="UP000613740"/>
    </source>
</evidence>
<comment type="function">
    <text evidence="1">Required for 60S pre-ribosomal subunits export to the cytoplasm.</text>
</comment>
<name>A0A835WDD4_9CHLO</name>
<dbReference type="GO" id="GO:0005730">
    <property type="term" value="C:nucleolus"/>
    <property type="evidence" value="ECO:0007669"/>
    <property type="project" value="UniProtKB-SubCell"/>
</dbReference>